<dbReference type="eggNOG" id="COG1168">
    <property type="taxonomic scope" value="Bacteria"/>
</dbReference>
<dbReference type="EC" id="4.4.1.13" evidence="2"/>
<evidence type="ECO:0000313" key="7">
    <source>
        <dbReference type="EMBL" id="GAB49623.1"/>
    </source>
</evidence>
<dbReference type="Gene3D" id="3.40.640.10">
    <property type="entry name" value="Type I PLP-dependent aspartate aminotransferase-like (Major domain)"/>
    <property type="match status" value="1"/>
</dbReference>
<dbReference type="CDD" id="cd00609">
    <property type="entry name" value="AAT_like"/>
    <property type="match status" value="1"/>
</dbReference>
<evidence type="ECO:0000259" key="6">
    <source>
        <dbReference type="Pfam" id="PF00155"/>
    </source>
</evidence>
<proteinExistence type="inferred from homology"/>
<dbReference type="RefSeq" id="WP_009483466.1">
    <property type="nucleotide sequence ID" value="NZ_BAFE01000089.1"/>
</dbReference>
<comment type="caution">
    <text evidence="7">The sequence shown here is derived from an EMBL/GenBank/DDBJ whole genome shotgun (WGS) entry which is preliminary data.</text>
</comment>
<dbReference type="PANTHER" id="PTHR43525">
    <property type="entry name" value="PROTEIN MALY"/>
    <property type="match status" value="1"/>
</dbReference>
<gene>
    <name evidence="7" type="ORF">MOPEL_130_02300</name>
</gene>
<comment type="cofactor">
    <cofactor evidence="1">
        <name>pyridoxal 5'-phosphate</name>
        <dbReference type="ChEBI" id="CHEBI:597326"/>
    </cofactor>
</comment>
<comment type="similarity">
    <text evidence="5">Belongs to the class-II pyridoxal-phosphate-dependent aminotransferase family. MalY/PatB cystathionine beta-lyase subfamily.</text>
</comment>
<dbReference type="STRING" id="1089455.MOPEL_130_02300"/>
<dbReference type="Proteomes" id="UP000004367">
    <property type="component" value="Unassembled WGS sequence"/>
</dbReference>
<dbReference type="PANTHER" id="PTHR43525:SF2">
    <property type="entry name" value="CYSTATHIONINE BETA-LYASE-RELATED"/>
    <property type="match status" value="1"/>
</dbReference>
<sequence length="393" mass="42947">MDVTDFTARLDAITVEQLRAGGGAKWSRHPETLGAWIAEMDFGIAPPVTEALTAHVASGQFGYTTPRDRSELARAYSQFARRRYGWDVDPEWVRPAPDVLSVFGAVLDEFTSPGDKVVLPTPAYMPFLTLPAFHDREIVQVPMLRDEDAEHPRWRFDLDGLAAAFADGGAVLVLCNPVNPLGQVLTATEMLEVADVVEDAGAIVFSDEIHAPVVYREFRHTPYATLDHRTAAHSITATSASKGFNLPGLKCAQAVVTSPEHRERWAERCWPVEEGASRLGYTGAIAAYDEGEPWLDEILAYLDRNRHALTELTAEHLPEAGYVPPEGTYLTLLHLPQLGQDPAAMLREEAGLVLTPGTALGRGGEGCVRLNFATPLPVLTEIVERIGAVVRAH</sequence>
<protein>
    <recommendedName>
        <fullName evidence="2">cysteine-S-conjugate beta-lyase</fullName>
        <ecNumber evidence="2">4.4.1.13</ecNumber>
    </recommendedName>
</protein>
<name>H5UV65_9MICO</name>
<accession>H5UV65</accession>
<evidence type="ECO:0000256" key="4">
    <source>
        <dbReference type="ARBA" id="ARBA00023239"/>
    </source>
</evidence>
<keyword evidence="8" id="KW-1185">Reference proteome</keyword>
<dbReference type="GO" id="GO:0030170">
    <property type="term" value="F:pyridoxal phosphate binding"/>
    <property type="evidence" value="ECO:0007669"/>
    <property type="project" value="InterPro"/>
</dbReference>
<dbReference type="SUPFAM" id="SSF53383">
    <property type="entry name" value="PLP-dependent transferases"/>
    <property type="match status" value="1"/>
</dbReference>
<dbReference type="InterPro" id="IPR015421">
    <property type="entry name" value="PyrdxlP-dep_Trfase_major"/>
</dbReference>
<dbReference type="Pfam" id="PF00155">
    <property type="entry name" value="Aminotran_1_2"/>
    <property type="match status" value="1"/>
</dbReference>
<keyword evidence="4 7" id="KW-0456">Lyase</keyword>
<dbReference type="GO" id="GO:0047804">
    <property type="term" value="F:cysteine-S-conjugate beta-lyase activity"/>
    <property type="evidence" value="ECO:0007669"/>
    <property type="project" value="UniProtKB-EC"/>
</dbReference>
<dbReference type="InterPro" id="IPR004839">
    <property type="entry name" value="Aminotransferase_I/II_large"/>
</dbReference>
<dbReference type="EMBL" id="BAFE01000089">
    <property type="protein sequence ID" value="GAB49623.1"/>
    <property type="molecule type" value="Genomic_DNA"/>
</dbReference>
<evidence type="ECO:0000256" key="1">
    <source>
        <dbReference type="ARBA" id="ARBA00001933"/>
    </source>
</evidence>
<evidence type="ECO:0000256" key="3">
    <source>
        <dbReference type="ARBA" id="ARBA00022898"/>
    </source>
</evidence>
<evidence type="ECO:0000313" key="8">
    <source>
        <dbReference type="Proteomes" id="UP000004367"/>
    </source>
</evidence>
<reference evidence="7 8" key="1">
    <citation type="submission" date="2012-02" db="EMBL/GenBank/DDBJ databases">
        <title>Whole genome shotgun sequence of Mobilicoccus pelagius NBRC 104925.</title>
        <authorList>
            <person name="Yoshida Y."/>
            <person name="Hosoyama A."/>
            <person name="Tsuchikane K."/>
            <person name="Katsumata H."/>
            <person name="Yamazaki S."/>
            <person name="Fujita N."/>
        </authorList>
    </citation>
    <scope>NUCLEOTIDE SEQUENCE [LARGE SCALE GENOMIC DNA]</scope>
    <source>
        <strain evidence="7 8">NBRC 104925</strain>
    </source>
</reference>
<organism evidence="7 8">
    <name type="scientific">Mobilicoccus pelagius NBRC 104925</name>
    <dbReference type="NCBI Taxonomy" id="1089455"/>
    <lineage>
        <taxon>Bacteria</taxon>
        <taxon>Bacillati</taxon>
        <taxon>Actinomycetota</taxon>
        <taxon>Actinomycetes</taxon>
        <taxon>Micrococcales</taxon>
        <taxon>Dermatophilaceae</taxon>
        <taxon>Mobilicoccus</taxon>
    </lineage>
</organism>
<dbReference type="Gene3D" id="3.90.1150.10">
    <property type="entry name" value="Aspartate Aminotransferase, domain 1"/>
    <property type="match status" value="1"/>
</dbReference>
<keyword evidence="3" id="KW-0663">Pyridoxal phosphate</keyword>
<dbReference type="InterPro" id="IPR015424">
    <property type="entry name" value="PyrdxlP-dep_Trfase"/>
</dbReference>
<feature type="domain" description="Aminotransferase class I/classII large" evidence="6">
    <location>
        <begin position="44"/>
        <end position="386"/>
    </location>
</feature>
<dbReference type="AlphaFoldDB" id="H5UV65"/>
<evidence type="ECO:0000256" key="5">
    <source>
        <dbReference type="ARBA" id="ARBA00037974"/>
    </source>
</evidence>
<dbReference type="OrthoDB" id="3224382at2"/>
<dbReference type="InterPro" id="IPR051798">
    <property type="entry name" value="Class-II_PLP-Dep_Aminotrans"/>
</dbReference>
<evidence type="ECO:0000256" key="2">
    <source>
        <dbReference type="ARBA" id="ARBA00012224"/>
    </source>
</evidence>
<dbReference type="InterPro" id="IPR015422">
    <property type="entry name" value="PyrdxlP-dep_Trfase_small"/>
</dbReference>